<dbReference type="GO" id="GO:0005886">
    <property type="term" value="C:plasma membrane"/>
    <property type="evidence" value="ECO:0007669"/>
    <property type="project" value="UniProtKB-SubCell"/>
</dbReference>
<dbReference type="Proteomes" id="UP000242930">
    <property type="component" value="Unassembled WGS sequence"/>
</dbReference>
<comment type="subcellular location">
    <subcellularLocation>
        <location evidence="1">Cell membrane</location>
        <topology evidence="1">Multi-pass membrane protein</topology>
    </subcellularLocation>
</comment>
<feature type="transmembrane region" description="Helical" evidence="8">
    <location>
        <begin position="283"/>
        <end position="303"/>
    </location>
</feature>
<evidence type="ECO:0000256" key="3">
    <source>
        <dbReference type="ARBA" id="ARBA00022475"/>
    </source>
</evidence>
<dbReference type="PANTHER" id="PTHR33567">
    <property type="entry name" value="CHROMATE ION TRANSPORTER (EUROFUNG)"/>
    <property type="match status" value="1"/>
</dbReference>
<name>A0A1H7ALT9_9PSED</name>
<evidence type="ECO:0000256" key="2">
    <source>
        <dbReference type="ARBA" id="ARBA00005262"/>
    </source>
</evidence>
<dbReference type="PIRSF" id="PIRSF004810">
    <property type="entry name" value="ChrA"/>
    <property type="match status" value="1"/>
</dbReference>
<evidence type="ECO:0000256" key="8">
    <source>
        <dbReference type="SAM" id="Phobius"/>
    </source>
</evidence>
<evidence type="ECO:0000313" key="10">
    <source>
        <dbReference type="Proteomes" id="UP000242930"/>
    </source>
</evidence>
<feature type="transmembrane region" description="Helical" evidence="8">
    <location>
        <begin position="397"/>
        <end position="412"/>
    </location>
</feature>
<evidence type="ECO:0000256" key="6">
    <source>
        <dbReference type="ARBA" id="ARBA00023136"/>
    </source>
</evidence>
<evidence type="ECO:0000256" key="1">
    <source>
        <dbReference type="ARBA" id="ARBA00004651"/>
    </source>
</evidence>
<evidence type="ECO:0000256" key="5">
    <source>
        <dbReference type="ARBA" id="ARBA00022989"/>
    </source>
</evidence>
<dbReference type="GO" id="GO:0015109">
    <property type="term" value="F:chromate transmembrane transporter activity"/>
    <property type="evidence" value="ECO:0007669"/>
    <property type="project" value="InterPro"/>
</dbReference>
<feature type="region of interest" description="Disordered" evidence="7">
    <location>
        <begin position="1"/>
        <end position="21"/>
    </location>
</feature>
<keyword evidence="6 8" id="KW-0472">Membrane</keyword>
<keyword evidence="5 8" id="KW-1133">Transmembrane helix</keyword>
<gene>
    <name evidence="9" type="ORF">SAMN05216201_11362</name>
</gene>
<keyword evidence="3" id="KW-1003">Cell membrane</keyword>
<evidence type="ECO:0000256" key="4">
    <source>
        <dbReference type="ARBA" id="ARBA00022692"/>
    </source>
</evidence>
<dbReference type="AlphaFoldDB" id="A0A1H7ALT9"/>
<feature type="transmembrane region" description="Helical" evidence="8">
    <location>
        <begin position="99"/>
        <end position="122"/>
    </location>
</feature>
<keyword evidence="4 8" id="KW-0812">Transmembrane</keyword>
<organism evidence="9 10">
    <name type="scientific">Pseudomonas linyingensis</name>
    <dbReference type="NCBI Taxonomy" id="915471"/>
    <lineage>
        <taxon>Bacteria</taxon>
        <taxon>Pseudomonadati</taxon>
        <taxon>Pseudomonadota</taxon>
        <taxon>Gammaproteobacteria</taxon>
        <taxon>Pseudomonadales</taxon>
        <taxon>Pseudomonadaceae</taxon>
        <taxon>Pseudomonas</taxon>
    </lineage>
</organism>
<protein>
    <submittedName>
        <fullName evidence="9">Chromate transporter</fullName>
    </submittedName>
</protein>
<feature type="transmembrane region" description="Helical" evidence="8">
    <location>
        <begin position="341"/>
        <end position="361"/>
    </location>
</feature>
<comment type="similarity">
    <text evidence="2">Belongs to the chromate ion transporter (CHR) (TC 2.A.51) family.</text>
</comment>
<dbReference type="NCBIfam" id="TIGR00937">
    <property type="entry name" value="2A51"/>
    <property type="match status" value="1"/>
</dbReference>
<dbReference type="RefSeq" id="WP_139214700.1">
    <property type="nucleotide sequence ID" value="NZ_FNZE01000013.1"/>
</dbReference>
<feature type="transmembrane region" description="Helical" evidence="8">
    <location>
        <begin position="164"/>
        <end position="184"/>
    </location>
</feature>
<dbReference type="EMBL" id="FNZE01000013">
    <property type="protein sequence ID" value="SEJ65564.1"/>
    <property type="molecule type" value="Genomic_DNA"/>
</dbReference>
<feature type="transmembrane region" description="Helical" evidence="8">
    <location>
        <begin position="373"/>
        <end position="391"/>
    </location>
</feature>
<dbReference type="OrthoDB" id="8969999at2"/>
<feature type="transmembrane region" description="Helical" evidence="8">
    <location>
        <begin position="237"/>
        <end position="263"/>
    </location>
</feature>
<proteinExistence type="inferred from homology"/>
<dbReference type="InterPro" id="IPR014047">
    <property type="entry name" value="Chr_Tranpt_l_chain"/>
</dbReference>
<accession>A0A1H7ALT9</accession>
<evidence type="ECO:0000256" key="7">
    <source>
        <dbReference type="SAM" id="MobiDB-lite"/>
    </source>
</evidence>
<evidence type="ECO:0000313" key="9">
    <source>
        <dbReference type="EMBL" id="SEJ65564.1"/>
    </source>
</evidence>
<keyword evidence="10" id="KW-1185">Reference proteome</keyword>
<feature type="transmembrane region" description="Helical" evidence="8">
    <location>
        <begin position="204"/>
        <end position="225"/>
    </location>
</feature>
<feature type="transmembrane region" description="Helical" evidence="8">
    <location>
        <begin position="128"/>
        <end position="152"/>
    </location>
</feature>
<dbReference type="Pfam" id="PF02417">
    <property type="entry name" value="Chromate_transp"/>
    <property type="match status" value="2"/>
</dbReference>
<sequence>MNAPDEASYRPSAATETPSDLPPPPMSYLQLFVRFLKFGLLAWGGPVAQIGMLRRELVDEERWISSKRFNKLLAVMQVLPGPEAHEICVHLGIRAKGRLGGVLAGLGFMLPGFLLMFALSWLYFQIDIVGTTLGAAFLGVQTAVIALIVRAVHRIGEHILLDRWLWAIAIVCALAAMGGVDFWITLPAGGLVYALLVLNRHALALLMTLAAVALATAVAFWAAPATKLVETLVQSQASVLLIFVSGLKAGLLTFGGAYTAIPFVRNDSVGRGWMTDGQFLDGLALSGVLPAPLIIFATFVGYVAGGPVGAVAMTVGVFLPAFAFSLIFYDRLEAIVENKRLHAFFDGVAAGVVGLIGATTIDLAQVTAERVPSLTEGLSIFAAALAFLYIWKNKLNVVIVILAAAVTGWLLFQSQG</sequence>
<feature type="transmembrane region" description="Helical" evidence="8">
    <location>
        <begin position="310"/>
        <end position="329"/>
    </location>
</feature>
<reference evidence="10" key="1">
    <citation type="submission" date="2016-10" db="EMBL/GenBank/DDBJ databases">
        <authorList>
            <person name="Varghese N."/>
            <person name="Submissions S."/>
        </authorList>
    </citation>
    <scope>NUCLEOTIDE SEQUENCE [LARGE SCALE GENOMIC DNA]</scope>
    <source>
        <strain evidence="10">LMG 25967</strain>
    </source>
</reference>
<dbReference type="PANTHER" id="PTHR33567:SF3">
    <property type="entry name" value="CHROMATE ION TRANSPORTER (EUROFUNG)"/>
    <property type="match status" value="1"/>
</dbReference>
<dbReference type="InterPro" id="IPR003370">
    <property type="entry name" value="Chromate_transpt"/>
</dbReference>